<sequence length="69" mass="7583">MSVPNEPIPEKPPMPGPGWTPKPPVEEPEPDRLPDEIPVPNPDENEEPPKHAVAAVAPHPPCWWNSLIS</sequence>
<accession>A0A5B0WFS0</accession>
<comment type="caution">
    <text evidence="2">The sequence shown here is derived from an EMBL/GenBank/DDBJ whole genome shotgun (WGS) entry which is preliminary data.</text>
</comment>
<dbReference type="Proteomes" id="UP000323608">
    <property type="component" value="Unassembled WGS sequence"/>
</dbReference>
<evidence type="ECO:0000313" key="3">
    <source>
        <dbReference type="Proteomes" id="UP000323608"/>
    </source>
</evidence>
<organism evidence="2 3">
    <name type="scientific">Rhizobium tropici</name>
    <dbReference type="NCBI Taxonomy" id="398"/>
    <lineage>
        <taxon>Bacteria</taxon>
        <taxon>Pseudomonadati</taxon>
        <taxon>Pseudomonadota</taxon>
        <taxon>Alphaproteobacteria</taxon>
        <taxon>Hyphomicrobiales</taxon>
        <taxon>Rhizobiaceae</taxon>
        <taxon>Rhizobium/Agrobacterium group</taxon>
        <taxon>Rhizobium</taxon>
    </lineage>
</organism>
<dbReference type="EMBL" id="VNIP01000001">
    <property type="protein sequence ID" value="KAA1185974.1"/>
    <property type="molecule type" value="Genomic_DNA"/>
</dbReference>
<name>A0A5B0WFS0_RHITR</name>
<dbReference type="AlphaFoldDB" id="A0A5B0WFS0"/>
<proteinExistence type="predicted"/>
<feature type="compositionally biased region" description="Pro residues" evidence="1">
    <location>
        <begin position="1"/>
        <end position="23"/>
    </location>
</feature>
<protein>
    <submittedName>
        <fullName evidence="2">Uncharacterized protein</fullName>
    </submittedName>
</protein>
<reference evidence="2 3" key="1">
    <citation type="submission" date="2019-07" db="EMBL/GenBank/DDBJ databases">
        <title>The Draft Genome Sequence of Rhizobium tropici SARCC-755 Associated with Superior Nodulation on Pigeonpea (Cajanus cajan (L.) Millsp.).</title>
        <authorList>
            <person name="Bopape F.L."/>
            <person name="Hassen A.I."/>
            <person name="Swanevelder Z.H."/>
            <person name="Gwata E.T."/>
        </authorList>
    </citation>
    <scope>NUCLEOTIDE SEQUENCE [LARGE SCALE GENOMIC DNA]</scope>
    <source>
        <strain evidence="2 3">SARCC-755</strain>
    </source>
</reference>
<gene>
    <name evidence="2" type="ORF">FP026_02900</name>
</gene>
<dbReference type="RefSeq" id="WP_149633110.1">
    <property type="nucleotide sequence ID" value="NZ_VNIP01000001.1"/>
</dbReference>
<feature type="region of interest" description="Disordered" evidence="1">
    <location>
        <begin position="1"/>
        <end position="53"/>
    </location>
</feature>
<evidence type="ECO:0000256" key="1">
    <source>
        <dbReference type="SAM" id="MobiDB-lite"/>
    </source>
</evidence>
<evidence type="ECO:0000313" key="2">
    <source>
        <dbReference type="EMBL" id="KAA1185974.1"/>
    </source>
</evidence>